<protein>
    <recommendedName>
        <fullName evidence="3">Centromere protein M</fullName>
    </recommendedName>
</protein>
<dbReference type="Pfam" id="PF11111">
    <property type="entry name" value="CENP-M"/>
    <property type="match status" value="1"/>
</dbReference>
<sequence length="181" mass="19888">MSKLLSTFNKVSAPNTATVLLVGAEGTSKHKLAEAMLNIDTDFNLNMLTASSLPLPKDESDSRPPVNFVVFVIDLSNVLSMTIVESSVKYLDVDYFLGRCCFVVMKAEDPDNQNVEMMAVTGLSDVYQSPMLCGDVKTIRNCQCLARKLLSMVEIAGGFKFGVTPLLIDATRNTFNFEEEL</sequence>
<evidence type="ECO:0000313" key="7">
    <source>
        <dbReference type="Proteomes" id="UP000694865"/>
    </source>
</evidence>
<evidence type="ECO:0000256" key="4">
    <source>
        <dbReference type="ARBA" id="ARBA00022454"/>
    </source>
</evidence>
<dbReference type="GeneID" id="100372895"/>
<name>A0ABM0MXF6_SACKO</name>
<evidence type="ECO:0000256" key="3">
    <source>
        <dbReference type="ARBA" id="ARBA00016382"/>
    </source>
</evidence>
<gene>
    <name evidence="8" type="primary">LOC100372895</name>
</gene>
<dbReference type="PANTHER" id="PTHR34436:SF1">
    <property type="entry name" value="CENTROMERE PROTEIN M"/>
    <property type="match status" value="1"/>
</dbReference>
<keyword evidence="6" id="KW-0137">Centromere</keyword>
<accession>A0ABM0MXF6</accession>
<evidence type="ECO:0000256" key="2">
    <source>
        <dbReference type="ARBA" id="ARBA00004584"/>
    </source>
</evidence>
<evidence type="ECO:0000256" key="1">
    <source>
        <dbReference type="ARBA" id="ARBA00004123"/>
    </source>
</evidence>
<evidence type="ECO:0000313" key="8">
    <source>
        <dbReference type="RefSeq" id="XP_006824697.1"/>
    </source>
</evidence>
<dbReference type="Gene3D" id="3.40.50.300">
    <property type="entry name" value="P-loop containing nucleotide triphosphate hydrolases"/>
    <property type="match status" value="1"/>
</dbReference>
<proteinExistence type="predicted"/>
<organism evidence="7 8">
    <name type="scientific">Saccoglossus kowalevskii</name>
    <name type="common">Acorn worm</name>
    <dbReference type="NCBI Taxonomy" id="10224"/>
    <lineage>
        <taxon>Eukaryota</taxon>
        <taxon>Metazoa</taxon>
        <taxon>Hemichordata</taxon>
        <taxon>Enteropneusta</taxon>
        <taxon>Harrimaniidae</taxon>
        <taxon>Saccoglossus</taxon>
    </lineage>
</organism>
<dbReference type="InterPro" id="IPR027417">
    <property type="entry name" value="P-loop_NTPase"/>
</dbReference>
<comment type="subcellular location">
    <subcellularLocation>
        <location evidence="2">Chromosome</location>
        <location evidence="2">Centromere</location>
    </subcellularLocation>
    <subcellularLocation>
        <location evidence="1">Nucleus</location>
    </subcellularLocation>
</comment>
<keyword evidence="5" id="KW-0539">Nucleus</keyword>
<keyword evidence="7" id="KW-1185">Reference proteome</keyword>
<dbReference type="InterPro" id="IPR020987">
    <property type="entry name" value="Centromere_Cenp-M"/>
</dbReference>
<dbReference type="RefSeq" id="XP_006824697.1">
    <property type="nucleotide sequence ID" value="XM_006824634.1"/>
</dbReference>
<dbReference type="Proteomes" id="UP000694865">
    <property type="component" value="Unplaced"/>
</dbReference>
<evidence type="ECO:0000256" key="5">
    <source>
        <dbReference type="ARBA" id="ARBA00023242"/>
    </source>
</evidence>
<evidence type="ECO:0000256" key="6">
    <source>
        <dbReference type="ARBA" id="ARBA00023328"/>
    </source>
</evidence>
<keyword evidence="4" id="KW-0158">Chromosome</keyword>
<dbReference type="PANTHER" id="PTHR34436">
    <property type="entry name" value="CENTROMERE PROTEIN M"/>
    <property type="match status" value="1"/>
</dbReference>
<reference evidence="8" key="1">
    <citation type="submission" date="2025-08" db="UniProtKB">
        <authorList>
            <consortium name="RefSeq"/>
        </authorList>
    </citation>
    <scope>IDENTIFICATION</scope>
    <source>
        <tissue evidence="8">Testes</tissue>
    </source>
</reference>